<gene>
    <name evidence="1" type="ORF">METZ01_LOCUS210971</name>
</gene>
<evidence type="ECO:0000313" key="1">
    <source>
        <dbReference type="EMBL" id="SVB58117.1"/>
    </source>
</evidence>
<organism evidence="1">
    <name type="scientific">marine metagenome</name>
    <dbReference type="NCBI Taxonomy" id="408172"/>
    <lineage>
        <taxon>unclassified sequences</taxon>
        <taxon>metagenomes</taxon>
        <taxon>ecological metagenomes</taxon>
    </lineage>
</organism>
<accession>A0A382F7Q8</accession>
<dbReference type="EMBL" id="UINC01048057">
    <property type="protein sequence ID" value="SVB58117.1"/>
    <property type="molecule type" value="Genomic_DNA"/>
</dbReference>
<sequence>MYIILAIILVLILILVCICYKFISNRIRYQQMEELNIINDVFPENNFEMVEIQIKSEDEDGI</sequence>
<reference evidence="1" key="1">
    <citation type="submission" date="2018-05" db="EMBL/GenBank/DDBJ databases">
        <authorList>
            <person name="Lanie J.A."/>
            <person name="Ng W.-L."/>
            <person name="Kazmierczak K.M."/>
            <person name="Andrzejewski T.M."/>
            <person name="Davidsen T.M."/>
            <person name="Wayne K.J."/>
            <person name="Tettelin H."/>
            <person name="Glass J.I."/>
            <person name="Rusch D."/>
            <person name="Podicherti R."/>
            <person name="Tsui H.-C.T."/>
            <person name="Winkler M.E."/>
        </authorList>
    </citation>
    <scope>NUCLEOTIDE SEQUENCE</scope>
</reference>
<name>A0A382F7Q8_9ZZZZ</name>
<proteinExistence type="predicted"/>
<protein>
    <submittedName>
        <fullName evidence="1">Uncharacterized protein</fullName>
    </submittedName>
</protein>
<dbReference type="AlphaFoldDB" id="A0A382F7Q8"/>